<evidence type="ECO:0000313" key="11">
    <source>
        <dbReference type="Proteomes" id="UP000007148"/>
    </source>
</evidence>
<evidence type="ECO:0000256" key="2">
    <source>
        <dbReference type="ARBA" id="ARBA00022723"/>
    </source>
</evidence>
<evidence type="ECO:0000259" key="9">
    <source>
        <dbReference type="PROSITE" id="PS50157"/>
    </source>
</evidence>
<dbReference type="PROSITE" id="PS50157">
    <property type="entry name" value="ZINC_FINGER_C2H2_2"/>
    <property type="match status" value="1"/>
</dbReference>
<dbReference type="Gene3D" id="3.30.160.60">
    <property type="entry name" value="Classic Zinc Finger"/>
    <property type="match status" value="1"/>
</dbReference>
<comment type="subcellular location">
    <subcellularLocation>
        <location evidence="1">Nucleus</location>
    </subcellularLocation>
</comment>
<comment type="caution">
    <text evidence="10">The sequence shown here is derived from an EMBL/GenBank/DDBJ whole genome shotgun (WGS) entry which is preliminary data.</text>
</comment>
<keyword evidence="3" id="KW-0677">Repeat</keyword>
<accession>G4TE79</accession>
<evidence type="ECO:0000256" key="1">
    <source>
        <dbReference type="ARBA" id="ARBA00004123"/>
    </source>
</evidence>
<dbReference type="InParanoid" id="G4TE79"/>
<dbReference type="Pfam" id="PF00096">
    <property type="entry name" value="zf-C2H2"/>
    <property type="match status" value="1"/>
</dbReference>
<dbReference type="InterPro" id="IPR036236">
    <property type="entry name" value="Znf_C2H2_sf"/>
</dbReference>
<keyword evidence="6" id="KW-0539">Nucleus</keyword>
<evidence type="ECO:0000256" key="7">
    <source>
        <dbReference type="PROSITE-ProRule" id="PRU00042"/>
    </source>
</evidence>
<evidence type="ECO:0000256" key="8">
    <source>
        <dbReference type="SAM" id="MobiDB-lite"/>
    </source>
</evidence>
<dbReference type="GO" id="GO:0000978">
    <property type="term" value="F:RNA polymerase II cis-regulatory region sequence-specific DNA binding"/>
    <property type="evidence" value="ECO:0007669"/>
    <property type="project" value="TreeGrafter"/>
</dbReference>
<dbReference type="SMART" id="SM00355">
    <property type="entry name" value="ZnF_C2H2"/>
    <property type="match status" value="3"/>
</dbReference>
<name>G4TE79_SERID</name>
<gene>
    <name evidence="10" type="ORF">PIIN_03571</name>
</gene>
<dbReference type="EMBL" id="CAFZ01000059">
    <property type="protein sequence ID" value="CCA69632.1"/>
    <property type="molecule type" value="Genomic_DNA"/>
</dbReference>
<feature type="region of interest" description="Disordered" evidence="8">
    <location>
        <begin position="249"/>
        <end position="274"/>
    </location>
</feature>
<dbReference type="FunFam" id="3.30.160.60:FF:000110">
    <property type="entry name" value="Zinc finger protein-like"/>
    <property type="match status" value="1"/>
</dbReference>
<dbReference type="GO" id="GO:0000981">
    <property type="term" value="F:DNA-binding transcription factor activity, RNA polymerase II-specific"/>
    <property type="evidence" value="ECO:0007669"/>
    <property type="project" value="TreeGrafter"/>
</dbReference>
<dbReference type="GO" id="GO:0008270">
    <property type="term" value="F:zinc ion binding"/>
    <property type="evidence" value="ECO:0007669"/>
    <property type="project" value="UniProtKB-KW"/>
</dbReference>
<evidence type="ECO:0000256" key="5">
    <source>
        <dbReference type="ARBA" id="ARBA00022833"/>
    </source>
</evidence>
<feature type="domain" description="C2H2-type" evidence="9">
    <location>
        <begin position="172"/>
        <end position="196"/>
    </location>
</feature>
<evidence type="ECO:0000313" key="10">
    <source>
        <dbReference type="EMBL" id="CCA69632.1"/>
    </source>
</evidence>
<dbReference type="OrthoDB" id="8922241at2759"/>
<dbReference type="Proteomes" id="UP000007148">
    <property type="component" value="Unassembled WGS sequence"/>
</dbReference>
<reference evidence="10 11" key="1">
    <citation type="journal article" date="2011" name="PLoS Pathog.">
        <title>Endophytic Life Strategies Decoded by Genome and Transcriptome Analyses of the Mutualistic Root Symbiont Piriformospora indica.</title>
        <authorList>
            <person name="Zuccaro A."/>
            <person name="Lahrmann U."/>
            <person name="Guldener U."/>
            <person name="Langen G."/>
            <person name="Pfiffi S."/>
            <person name="Biedenkopf D."/>
            <person name="Wong P."/>
            <person name="Samans B."/>
            <person name="Grimm C."/>
            <person name="Basiewicz M."/>
            <person name="Murat C."/>
            <person name="Martin F."/>
            <person name="Kogel K.H."/>
        </authorList>
    </citation>
    <scope>NUCLEOTIDE SEQUENCE [LARGE SCALE GENOMIC DNA]</scope>
    <source>
        <strain evidence="10 11">DSM 11827</strain>
    </source>
</reference>
<keyword evidence="11" id="KW-1185">Reference proteome</keyword>
<dbReference type="SUPFAM" id="SSF57667">
    <property type="entry name" value="beta-beta-alpha zinc fingers"/>
    <property type="match status" value="1"/>
</dbReference>
<proteinExistence type="predicted"/>
<dbReference type="PANTHER" id="PTHR24388:SF54">
    <property type="entry name" value="PROTEIN ESCARGOT"/>
    <property type="match status" value="1"/>
</dbReference>
<dbReference type="InterPro" id="IPR013087">
    <property type="entry name" value="Znf_C2H2_type"/>
</dbReference>
<evidence type="ECO:0000256" key="3">
    <source>
        <dbReference type="ARBA" id="ARBA00022737"/>
    </source>
</evidence>
<evidence type="ECO:0000256" key="6">
    <source>
        <dbReference type="ARBA" id="ARBA00023242"/>
    </source>
</evidence>
<dbReference type="HOGENOM" id="CLU_1016042_0_0_1"/>
<organism evidence="10 11">
    <name type="scientific">Serendipita indica (strain DSM 11827)</name>
    <name type="common">Root endophyte fungus</name>
    <name type="synonym">Piriformospora indica</name>
    <dbReference type="NCBI Taxonomy" id="1109443"/>
    <lineage>
        <taxon>Eukaryota</taxon>
        <taxon>Fungi</taxon>
        <taxon>Dikarya</taxon>
        <taxon>Basidiomycota</taxon>
        <taxon>Agaricomycotina</taxon>
        <taxon>Agaricomycetes</taxon>
        <taxon>Sebacinales</taxon>
        <taxon>Serendipitaceae</taxon>
        <taxon>Serendipita</taxon>
    </lineage>
</organism>
<feature type="region of interest" description="Disordered" evidence="8">
    <location>
        <begin position="123"/>
        <end position="167"/>
    </location>
</feature>
<keyword evidence="4 7" id="KW-0863">Zinc-finger</keyword>
<sequence length="274" mass="30726">MFAWKAQYSLLGVAGEMENWANQRSHQHNNFGREAAMGDLASGFEAISEPITVVKQEALELIDFTMPNIIQPVPHRHDKMSATELLTETADQLQFSHTVNPITLTCTTSMSLQNLPTGHLASAGSPIYSPTADTTTERTIKKRKPPAPRYSPRTTTVSRKSYDGQERPPGTFVCDQCHKGFARSDNFTRHKRTHEGFVDWICPVPMCLKRCSRASNGGEHLAKVHQLEGRCPQCQQDFRRPDLVRHLSNKESPCHPSRWPSSAPGHFQHPSTSK</sequence>
<evidence type="ECO:0000256" key="4">
    <source>
        <dbReference type="ARBA" id="ARBA00022771"/>
    </source>
</evidence>
<keyword evidence="5" id="KW-0862">Zinc</keyword>
<dbReference type="GO" id="GO:0005634">
    <property type="term" value="C:nucleus"/>
    <property type="evidence" value="ECO:0007669"/>
    <property type="project" value="UniProtKB-SubCell"/>
</dbReference>
<dbReference type="InterPro" id="IPR050527">
    <property type="entry name" value="Snail/Krueppel_Znf"/>
</dbReference>
<dbReference type="PROSITE" id="PS00028">
    <property type="entry name" value="ZINC_FINGER_C2H2_1"/>
    <property type="match status" value="1"/>
</dbReference>
<keyword evidence="2" id="KW-0479">Metal-binding</keyword>
<protein>
    <recommendedName>
        <fullName evidence="9">C2H2-type domain-containing protein</fullName>
    </recommendedName>
</protein>
<dbReference type="PANTHER" id="PTHR24388">
    <property type="entry name" value="ZINC FINGER PROTEIN"/>
    <property type="match status" value="1"/>
</dbReference>
<dbReference type="AlphaFoldDB" id="G4TE79"/>